<evidence type="ECO:0000313" key="1">
    <source>
        <dbReference type="EMBL" id="KPM09498.1"/>
    </source>
</evidence>
<dbReference type="Proteomes" id="UP000616769">
    <property type="component" value="Unassembled WGS sequence"/>
</dbReference>
<gene>
    <name evidence="1" type="ORF">QR98_0080350</name>
</gene>
<protein>
    <submittedName>
        <fullName evidence="1">Uncharacterized protein</fullName>
    </submittedName>
</protein>
<organism evidence="1 2">
    <name type="scientific">Sarcoptes scabiei</name>
    <name type="common">Itch mite</name>
    <name type="synonym">Acarus scabiei</name>
    <dbReference type="NCBI Taxonomy" id="52283"/>
    <lineage>
        <taxon>Eukaryota</taxon>
        <taxon>Metazoa</taxon>
        <taxon>Ecdysozoa</taxon>
        <taxon>Arthropoda</taxon>
        <taxon>Chelicerata</taxon>
        <taxon>Arachnida</taxon>
        <taxon>Acari</taxon>
        <taxon>Acariformes</taxon>
        <taxon>Sarcoptiformes</taxon>
        <taxon>Astigmata</taxon>
        <taxon>Psoroptidia</taxon>
        <taxon>Sarcoptoidea</taxon>
        <taxon>Sarcoptidae</taxon>
        <taxon>Sarcoptinae</taxon>
        <taxon>Sarcoptes</taxon>
    </lineage>
</organism>
<accession>A0A132AET3</accession>
<name>A0A132AET3_SARSC</name>
<dbReference type="VEuPathDB" id="VectorBase:SSCA010435"/>
<proteinExistence type="predicted"/>
<comment type="caution">
    <text evidence="1">The sequence shown here is derived from an EMBL/GenBank/DDBJ whole genome shotgun (WGS) entry which is preliminary data.</text>
</comment>
<sequence>MLLVAPTVYFHDGVYCWCRPCYGRRCPHRWNNSPWLYQYRTHTPVVTTPRYTGVVHAPVGPAYIRPRTRRPLYHYCPR</sequence>
<evidence type="ECO:0000313" key="2">
    <source>
        <dbReference type="Proteomes" id="UP000616769"/>
    </source>
</evidence>
<dbReference type="AlphaFoldDB" id="A0A132AET3"/>
<dbReference type="EMBL" id="JXLN01013648">
    <property type="protein sequence ID" value="KPM09498.1"/>
    <property type="molecule type" value="Genomic_DNA"/>
</dbReference>
<reference evidence="1 2" key="1">
    <citation type="journal article" date="2015" name="Parasit. Vectors">
        <title>Draft genome of the scabies mite.</title>
        <authorList>
            <person name="Rider S.D.Jr."/>
            <person name="Morgan M.S."/>
            <person name="Arlian L.G."/>
        </authorList>
    </citation>
    <scope>NUCLEOTIDE SEQUENCE [LARGE SCALE GENOMIC DNA]</scope>
    <source>
        <strain evidence="1">Arlian Lab</strain>
    </source>
</reference>